<gene>
    <name evidence="2" type="primary">LOC105263415</name>
</gene>
<evidence type="ECO:0000313" key="2">
    <source>
        <dbReference type="RefSeq" id="XP_011297923.1"/>
    </source>
</evidence>
<protein>
    <submittedName>
        <fullName evidence="2">Uncharacterized protein</fullName>
    </submittedName>
</protein>
<reference evidence="2" key="1">
    <citation type="submission" date="2025-08" db="UniProtKB">
        <authorList>
            <consortium name="RefSeq"/>
        </authorList>
    </citation>
    <scope>IDENTIFICATION</scope>
    <source>
        <strain evidence="2">USDA-PBARC FA_bdor</strain>
        <tissue evidence="2">Whole organism</tissue>
    </source>
</reference>
<evidence type="ECO:0000313" key="1">
    <source>
        <dbReference type="Proteomes" id="UP000694866"/>
    </source>
</evidence>
<dbReference type="Proteomes" id="UP000694866">
    <property type="component" value="Unplaced"/>
</dbReference>
<organism evidence="1 2">
    <name type="scientific">Fopius arisanus</name>
    <dbReference type="NCBI Taxonomy" id="64838"/>
    <lineage>
        <taxon>Eukaryota</taxon>
        <taxon>Metazoa</taxon>
        <taxon>Ecdysozoa</taxon>
        <taxon>Arthropoda</taxon>
        <taxon>Hexapoda</taxon>
        <taxon>Insecta</taxon>
        <taxon>Pterygota</taxon>
        <taxon>Neoptera</taxon>
        <taxon>Endopterygota</taxon>
        <taxon>Hymenoptera</taxon>
        <taxon>Apocrita</taxon>
        <taxon>Ichneumonoidea</taxon>
        <taxon>Braconidae</taxon>
        <taxon>Opiinae</taxon>
        <taxon>Fopius</taxon>
    </lineage>
</organism>
<keyword evidence="1" id="KW-1185">Reference proteome</keyword>
<dbReference type="KEGG" id="fas:105263415"/>
<dbReference type="RefSeq" id="XP_011297923.1">
    <property type="nucleotide sequence ID" value="XM_011299621.1"/>
</dbReference>
<dbReference type="GeneID" id="105263415"/>
<dbReference type="AlphaFoldDB" id="A0A9R1TVJ5"/>
<sequence>MAVQMILLNNFIYATRTSEIHREGLRPAATIRFYKACHGLVALQGCTLYCQCIVTCQMHSTEDVGLENIGGASSGVMRNIIGWQYSCFYEVLFNQSDGSCWTHYIE</sequence>
<name>A0A9R1TVJ5_9HYME</name>
<accession>A0A9R1TVJ5</accession>
<proteinExistence type="predicted"/>